<dbReference type="InterPro" id="IPR001878">
    <property type="entry name" value="Znf_CCHC"/>
</dbReference>
<evidence type="ECO:0000313" key="2">
    <source>
        <dbReference type="EMBL" id="PIC46424.1"/>
    </source>
</evidence>
<dbReference type="Pfam" id="PF03564">
    <property type="entry name" value="DUF1759"/>
    <property type="match status" value="1"/>
</dbReference>
<gene>
    <name evidence="2" type="primary">Cnig_chr_II.g6122</name>
    <name evidence="2" type="ORF">B9Z55_006122</name>
</gene>
<keyword evidence="3" id="KW-1185">Reference proteome</keyword>
<accession>A0A2G5V3Q9</accession>
<dbReference type="InterPro" id="IPR005312">
    <property type="entry name" value="DUF1759"/>
</dbReference>
<reference evidence="3" key="1">
    <citation type="submission" date="2017-10" db="EMBL/GenBank/DDBJ databases">
        <title>Rapid genome shrinkage in a self-fertile nematode reveals novel sperm competition proteins.</title>
        <authorList>
            <person name="Yin D."/>
            <person name="Schwarz E.M."/>
            <person name="Thomas C.G."/>
            <person name="Felde R.L."/>
            <person name="Korf I.F."/>
            <person name="Cutter A.D."/>
            <person name="Schartner C.M."/>
            <person name="Ralston E.J."/>
            <person name="Meyer B.J."/>
            <person name="Haag E.S."/>
        </authorList>
    </citation>
    <scope>NUCLEOTIDE SEQUENCE [LARGE SCALE GENOMIC DNA]</scope>
    <source>
        <strain evidence="3">JU1422</strain>
    </source>
</reference>
<feature type="domain" description="CCHC-type" evidence="1">
    <location>
        <begin position="507"/>
        <end position="523"/>
    </location>
</feature>
<dbReference type="GO" id="GO:0008270">
    <property type="term" value="F:zinc ion binding"/>
    <property type="evidence" value="ECO:0007669"/>
    <property type="project" value="InterPro"/>
</dbReference>
<organism evidence="2 3">
    <name type="scientific">Caenorhabditis nigoni</name>
    <dbReference type="NCBI Taxonomy" id="1611254"/>
    <lineage>
        <taxon>Eukaryota</taxon>
        <taxon>Metazoa</taxon>
        <taxon>Ecdysozoa</taxon>
        <taxon>Nematoda</taxon>
        <taxon>Chromadorea</taxon>
        <taxon>Rhabditida</taxon>
        <taxon>Rhabditina</taxon>
        <taxon>Rhabditomorpha</taxon>
        <taxon>Rhabditoidea</taxon>
        <taxon>Rhabditidae</taxon>
        <taxon>Peloderinae</taxon>
        <taxon>Caenorhabditis</taxon>
    </lineage>
</organism>
<feature type="domain" description="CCHC-type" evidence="1">
    <location>
        <begin position="537"/>
        <end position="553"/>
    </location>
</feature>
<name>A0A2G5V3Q9_9PELO</name>
<proteinExistence type="predicted"/>
<sequence length="609" mass="69206">MTLQQTTLTKGIRNNIKHKIHQSFVSPEERRLAPQLTANFLSIFQTGIFSAAQHSQAQLIMVSTIVEAFKFELMVQVEAAQKVYNNVRDVVAKPTPSIQTEVFVFCGDQLQKCRLSIGGIAKMIDEFLDNHQQLMATEEQRQACGQEILKHVEQDGLLAKLKCDIDSLLDMMEQPKASESDTSSGLRGDPGVVTSVAAATSGSRIGYAFRDFLCDGRSGTAPSLNNESLKLRSGLTHGAMVEESSRRAQQVLVSEDFLEGLMKRISQLTDEVLSSNRDNKRGKGDTVTLEELSAIKNLVKSFDGDATKYQLFISEFDYYVHDNDRIPKKLKQSILLGKLEGQAAKLLQSPELSDDNYDVLRANLHRQYGQTKYLRSFLITQLKRIKFVQQDLEEIEMSLNSFCNIANHLSCYNINVNDQFFLRNFASVLPDMLRKKVIKMYHAKQSTFKELSELAFDVLQEKKCSEWFDLEKSPEVVKEATKSNTLETEKEVNDNSEKFEPPCMVQPCLYCDKEDHSASQCTKAVDFKVNVVIKKKLCFNCLSQCHVVKNCKSRFRCYYCKAQHFSGHCVKKMRNPITINEFTKYCNMSDDEGLKIQLARHKMVKSLCH</sequence>
<dbReference type="EMBL" id="PDUG01000002">
    <property type="protein sequence ID" value="PIC46424.1"/>
    <property type="molecule type" value="Genomic_DNA"/>
</dbReference>
<protein>
    <recommendedName>
        <fullName evidence="1">CCHC-type domain-containing protein</fullName>
    </recommendedName>
</protein>
<dbReference type="PANTHER" id="PTHR47331">
    <property type="entry name" value="PHD-TYPE DOMAIN-CONTAINING PROTEIN"/>
    <property type="match status" value="1"/>
</dbReference>
<evidence type="ECO:0000313" key="3">
    <source>
        <dbReference type="Proteomes" id="UP000230233"/>
    </source>
</evidence>
<dbReference type="OrthoDB" id="8042916at2759"/>
<dbReference type="GO" id="GO:0003676">
    <property type="term" value="F:nucleic acid binding"/>
    <property type="evidence" value="ECO:0007669"/>
    <property type="project" value="InterPro"/>
</dbReference>
<dbReference type="Proteomes" id="UP000230233">
    <property type="component" value="Chromosome II"/>
</dbReference>
<dbReference type="AlphaFoldDB" id="A0A2G5V3Q9"/>
<comment type="caution">
    <text evidence="2">The sequence shown here is derived from an EMBL/GenBank/DDBJ whole genome shotgun (WGS) entry which is preliminary data.</text>
</comment>
<evidence type="ECO:0000259" key="1">
    <source>
        <dbReference type="SMART" id="SM00343"/>
    </source>
</evidence>
<dbReference type="SMART" id="SM00343">
    <property type="entry name" value="ZnF_C2HC"/>
    <property type="match status" value="2"/>
</dbReference>